<comment type="subcellular location">
    <subcellularLocation>
        <location evidence="1">Membrane</location>
    </subcellularLocation>
</comment>
<dbReference type="GO" id="GO:0098542">
    <property type="term" value="P:defense response to other organism"/>
    <property type="evidence" value="ECO:0007669"/>
    <property type="project" value="InterPro"/>
</dbReference>
<evidence type="ECO:0000256" key="4">
    <source>
        <dbReference type="SAM" id="Phobius"/>
    </source>
</evidence>
<keyword evidence="4" id="KW-1133">Transmembrane helix</keyword>
<dbReference type="KEGG" id="cam:101501676"/>
<dbReference type="eggNOG" id="ENOG502S0JC">
    <property type="taxonomic scope" value="Eukaryota"/>
</dbReference>
<keyword evidence="4" id="KW-0812">Transmembrane</keyword>
<evidence type="ECO:0000313" key="5">
    <source>
        <dbReference type="Proteomes" id="UP000087171"/>
    </source>
</evidence>
<name>A0A1S2XUP1_CICAR</name>
<dbReference type="Proteomes" id="UP000087171">
    <property type="component" value="Chromosome Ca3"/>
</dbReference>
<protein>
    <submittedName>
        <fullName evidence="6">NDR1/HIN1-like protein 6</fullName>
    </submittedName>
</protein>
<dbReference type="PaxDb" id="3827-XP_004494246.1"/>
<evidence type="ECO:0000256" key="2">
    <source>
        <dbReference type="ARBA" id="ARBA00023136"/>
    </source>
</evidence>
<reference evidence="6" key="2">
    <citation type="submission" date="2025-08" db="UniProtKB">
        <authorList>
            <consortium name="RefSeq"/>
        </authorList>
    </citation>
    <scope>IDENTIFICATION</scope>
    <source>
        <tissue evidence="6">Etiolated seedlings</tissue>
    </source>
</reference>
<feature type="transmembrane region" description="Helical" evidence="4">
    <location>
        <begin position="107"/>
        <end position="129"/>
    </location>
</feature>
<proteinExistence type="predicted"/>
<evidence type="ECO:0000256" key="3">
    <source>
        <dbReference type="SAM" id="MobiDB-lite"/>
    </source>
</evidence>
<dbReference type="AlphaFoldDB" id="A0A1S2XUP1"/>
<evidence type="ECO:0000313" key="6">
    <source>
        <dbReference type="RefSeq" id="XP_004494246.1"/>
    </source>
</evidence>
<feature type="region of interest" description="Disordered" evidence="3">
    <location>
        <begin position="1"/>
        <end position="46"/>
    </location>
</feature>
<keyword evidence="2 4" id="KW-0472">Membrane</keyword>
<dbReference type="STRING" id="3827.A0A1S2XUP1"/>
<evidence type="ECO:0000256" key="1">
    <source>
        <dbReference type="ARBA" id="ARBA00004370"/>
    </source>
</evidence>
<sequence>MMDSSNHGKSPPKESSTSDHQPSSNNDSSPPPQPPPVAAPHMMYYPPGTGYPSHGPQPPPYHPYPPPPHGYAPYPQGYNNYPGPAPYYNVPPNYNAANGGRGFFRGFIMCSCLIFTCFFLSSIIMALILHPQLPVYKVTSLSVTNFNTTPILTGDWNISITVQNPNDRLRGYFSDFKVDVVHENDELALSYVPDFELEKHEQKQMDVKTSSSNGAYGVSFQKWDLDKIANERQTGSVMFGVRVSSMTAFKSTSLSTRNAVILAVCEGLKVVFQTNTGTGTLDTGGNPVICQLYM</sequence>
<feature type="compositionally biased region" description="Pro residues" evidence="3">
    <location>
        <begin position="29"/>
        <end position="38"/>
    </location>
</feature>
<accession>A0A1S2XUP1</accession>
<dbReference type="PANTHER" id="PTHR31234">
    <property type="entry name" value="LATE EMBRYOGENESIS ABUNDANT (LEA) HYDROXYPROLINE-RICH GLYCOPROTEIN FAMILY"/>
    <property type="match status" value="1"/>
</dbReference>
<dbReference type="InterPro" id="IPR044839">
    <property type="entry name" value="NDR1-like"/>
</dbReference>
<dbReference type="SUPFAM" id="SSF81995">
    <property type="entry name" value="beta-sandwich domain of Sec23/24"/>
    <property type="match status" value="1"/>
</dbReference>
<keyword evidence="5" id="KW-1185">Reference proteome</keyword>
<organism evidence="5 6">
    <name type="scientific">Cicer arietinum</name>
    <name type="common">Chickpea</name>
    <name type="synonym">Garbanzo</name>
    <dbReference type="NCBI Taxonomy" id="3827"/>
    <lineage>
        <taxon>Eukaryota</taxon>
        <taxon>Viridiplantae</taxon>
        <taxon>Streptophyta</taxon>
        <taxon>Embryophyta</taxon>
        <taxon>Tracheophyta</taxon>
        <taxon>Spermatophyta</taxon>
        <taxon>Magnoliopsida</taxon>
        <taxon>eudicotyledons</taxon>
        <taxon>Gunneridae</taxon>
        <taxon>Pentapetalae</taxon>
        <taxon>rosids</taxon>
        <taxon>fabids</taxon>
        <taxon>Fabales</taxon>
        <taxon>Fabaceae</taxon>
        <taxon>Papilionoideae</taxon>
        <taxon>50 kb inversion clade</taxon>
        <taxon>NPAAA clade</taxon>
        <taxon>Hologalegina</taxon>
        <taxon>IRL clade</taxon>
        <taxon>Cicereae</taxon>
        <taxon>Cicer</taxon>
    </lineage>
</organism>
<dbReference type="OrthoDB" id="695142at2759"/>
<gene>
    <name evidence="6" type="primary">LOC101501676</name>
</gene>
<dbReference type="GO" id="GO:0005886">
    <property type="term" value="C:plasma membrane"/>
    <property type="evidence" value="ECO:0007669"/>
    <property type="project" value="TreeGrafter"/>
</dbReference>
<dbReference type="GeneID" id="101501676"/>
<reference evidence="5" key="1">
    <citation type="journal article" date="2013" name="Nat. Biotechnol.">
        <title>Draft genome sequence of chickpea (Cicer arietinum) provides a resource for trait improvement.</title>
        <authorList>
            <person name="Varshney R.K."/>
            <person name="Song C."/>
            <person name="Saxena R.K."/>
            <person name="Azam S."/>
            <person name="Yu S."/>
            <person name="Sharpe A.G."/>
            <person name="Cannon S."/>
            <person name="Baek J."/>
            <person name="Rosen B.D."/>
            <person name="Tar'an B."/>
            <person name="Millan T."/>
            <person name="Zhang X."/>
            <person name="Ramsay L.D."/>
            <person name="Iwata A."/>
            <person name="Wang Y."/>
            <person name="Nelson W."/>
            <person name="Farmer A.D."/>
            <person name="Gaur P.M."/>
            <person name="Soderlund C."/>
            <person name="Penmetsa R.V."/>
            <person name="Xu C."/>
            <person name="Bharti A.K."/>
            <person name="He W."/>
            <person name="Winter P."/>
            <person name="Zhao S."/>
            <person name="Hane J.K."/>
            <person name="Carrasquilla-Garcia N."/>
            <person name="Condie J.A."/>
            <person name="Upadhyaya H.D."/>
            <person name="Luo M.C."/>
            <person name="Thudi M."/>
            <person name="Gowda C.L."/>
            <person name="Singh N.P."/>
            <person name="Lichtenzveig J."/>
            <person name="Gali K.K."/>
            <person name="Rubio J."/>
            <person name="Nadarajan N."/>
            <person name="Dolezel J."/>
            <person name="Bansal K.C."/>
            <person name="Xu X."/>
            <person name="Edwards D."/>
            <person name="Zhang G."/>
            <person name="Kahl G."/>
            <person name="Gil J."/>
            <person name="Singh K.B."/>
            <person name="Datta S.K."/>
            <person name="Jackson S.A."/>
            <person name="Wang J."/>
            <person name="Cook D.R."/>
        </authorList>
    </citation>
    <scope>NUCLEOTIDE SEQUENCE [LARGE SCALE GENOMIC DNA]</scope>
    <source>
        <strain evidence="5">cv. CDC Frontier</strain>
    </source>
</reference>
<feature type="compositionally biased region" description="Low complexity" evidence="3">
    <location>
        <begin position="18"/>
        <end position="28"/>
    </location>
</feature>
<dbReference type="PANTHER" id="PTHR31234:SF2">
    <property type="entry name" value="OS05G0199100 PROTEIN"/>
    <property type="match status" value="1"/>
</dbReference>
<dbReference type="RefSeq" id="XP_004494246.1">
    <property type="nucleotide sequence ID" value="XM_004494189.3"/>
</dbReference>